<name>A0A8S5NP19_9CAUD</name>
<organism evidence="1">
    <name type="scientific">Myoviridae sp. ctpjm1</name>
    <dbReference type="NCBI Taxonomy" id="2826699"/>
    <lineage>
        <taxon>Viruses</taxon>
        <taxon>Duplodnaviria</taxon>
        <taxon>Heunggongvirae</taxon>
        <taxon>Uroviricota</taxon>
        <taxon>Caudoviricetes</taxon>
    </lineage>
</organism>
<dbReference type="InterPro" id="IPR026365">
    <property type="entry name" value="BcepMu_gp16"/>
</dbReference>
<proteinExistence type="predicted"/>
<dbReference type="EMBL" id="BK015208">
    <property type="protein sequence ID" value="DAD96018.1"/>
    <property type="molecule type" value="Genomic_DNA"/>
</dbReference>
<dbReference type="NCBIfam" id="TIGR04111">
    <property type="entry name" value="BcepMu_gp16"/>
    <property type="match status" value="1"/>
</dbReference>
<reference evidence="1" key="1">
    <citation type="journal article" date="2021" name="Proc. Natl. Acad. Sci. U.S.A.">
        <title>A Catalog of Tens of Thousands of Viruses from Human Metagenomes Reveals Hidden Associations with Chronic Diseases.</title>
        <authorList>
            <person name="Tisza M.J."/>
            <person name="Buck C.B."/>
        </authorList>
    </citation>
    <scope>NUCLEOTIDE SEQUENCE</scope>
    <source>
        <strain evidence="1">Ctpjm1</strain>
    </source>
</reference>
<accession>A0A8S5NP19</accession>
<evidence type="ECO:0000313" key="1">
    <source>
        <dbReference type="EMBL" id="DAD96018.1"/>
    </source>
</evidence>
<sequence>MNSAKVKQRFRNEGKTIKSWCEERGYDPTYVSRILNGSIKANRGKAHQIAVEIGLKPKDAASA</sequence>
<evidence type="ECO:0008006" key="2">
    <source>
        <dbReference type="Google" id="ProtNLM"/>
    </source>
</evidence>
<protein>
    <recommendedName>
        <fullName evidence="2">DNA-binding protein</fullName>
    </recommendedName>
</protein>